<dbReference type="InterPro" id="IPR052158">
    <property type="entry name" value="INH-QAR"/>
</dbReference>
<feature type="compositionally biased region" description="Gly residues" evidence="3">
    <location>
        <begin position="108"/>
        <end position="119"/>
    </location>
</feature>
<keyword evidence="1" id="KW-0805">Transcription regulation</keyword>
<proteinExistence type="predicted"/>
<feature type="compositionally biased region" description="Pro residues" evidence="3">
    <location>
        <begin position="143"/>
        <end position="165"/>
    </location>
</feature>
<dbReference type="Pfam" id="PF12833">
    <property type="entry name" value="HTH_18"/>
    <property type="match status" value="1"/>
</dbReference>
<dbReference type="SUPFAM" id="SSF52317">
    <property type="entry name" value="Class I glutamine amidotransferase-like"/>
    <property type="match status" value="2"/>
</dbReference>
<feature type="compositionally biased region" description="Low complexity" evidence="3">
    <location>
        <begin position="80"/>
        <end position="107"/>
    </location>
</feature>
<evidence type="ECO:0000256" key="3">
    <source>
        <dbReference type="SAM" id="MobiDB-lite"/>
    </source>
</evidence>
<dbReference type="GO" id="GO:0003700">
    <property type="term" value="F:DNA-binding transcription factor activity"/>
    <property type="evidence" value="ECO:0007669"/>
    <property type="project" value="InterPro"/>
</dbReference>
<dbReference type="Pfam" id="PF01965">
    <property type="entry name" value="DJ-1_PfpI"/>
    <property type="match status" value="1"/>
</dbReference>
<comment type="caution">
    <text evidence="5">The sequence shown here is derived from an EMBL/GenBank/DDBJ whole genome shotgun (WGS) entry which is preliminary data.</text>
</comment>
<dbReference type="EMBL" id="BMVC01000007">
    <property type="protein sequence ID" value="GHC97071.1"/>
    <property type="molecule type" value="Genomic_DNA"/>
</dbReference>
<reference evidence="5" key="1">
    <citation type="journal article" date="2014" name="Int. J. Syst. Evol. Microbiol.">
        <title>Complete genome sequence of Corynebacterium casei LMG S-19264T (=DSM 44701T), isolated from a smear-ripened cheese.</title>
        <authorList>
            <consortium name="US DOE Joint Genome Institute (JGI-PGF)"/>
            <person name="Walter F."/>
            <person name="Albersmeier A."/>
            <person name="Kalinowski J."/>
            <person name="Ruckert C."/>
        </authorList>
    </citation>
    <scope>NUCLEOTIDE SEQUENCE</scope>
    <source>
        <strain evidence="5">JCM 4637</strain>
    </source>
</reference>
<dbReference type="InterPro" id="IPR002818">
    <property type="entry name" value="DJ-1/PfpI"/>
</dbReference>
<protein>
    <recommendedName>
        <fullName evidence="4">HTH araC/xylS-type domain-containing protein</fullName>
    </recommendedName>
</protein>
<evidence type="ECO:0000259" key="4">
    <source>
        <dbReference type="PROSITE" id="PS01124"/>
    </source>
</evidence>
<gene>
    <name evidence="5" type="ORF">GCM10010334_38010</name>
</gene>
<dbReference type="PANTHER" id="PTHR43130">
    <property type="entry name" value="ARAC-FAMILY TRANSCRIPTIONAL REGULATOR"/>
    <property type="match status" value="1"/>
</dbReference>
<dbReference type="PANTHER" id="PTHR43130:SF3">
    <property type="entry name" value="HTH-TYPE TRANSCRIPTIONAL REGULATOR RV1931C"/>
    <property type="match status" value="1"/>
</dbReference>
<evidence type="ECO:0000256" key="1">
    <source>
        <dbReference type="ARBA" id="ARBA00023015"/>
    </source>
</evidence>
<sequence>MTPTTEGNRTVTQQRREVLVVLFDGMQSLDVTGPVEVFAGAALASGTPYDIRTASLDGHPVRTSSGLTLLPDLPLPNLAPTPSSDTSSAPSGSAPSTTPAPSGSVAPLGGGAAPRGRGGYPLLERSRELGGGRARGRPARSGPTPPPALSPPAAPEGPTPPPSPYTTPHTTLLVPGGPGTETLDPRLTTWLRRNAPHTTRLVSVCSGALYLAAAGLLDGHRVATHWHVAARLARTHPKVDVDPDAVYVRDGRLATSAGVTAGIDLALALVEEDHGRDVALTVARHLVVFLRRPGNQAQFSAQLSAQTAQRAPLRDVQQYISEHPDADLSVETLAARAQLSPRHFARAFHAETGTTPGRYVDRVRLEHARRLLEDGPDGIACVSRACGYGTPEAMRRAFVKALGTAPAEYRRRFRSTAPTA</sequence>
<name>A0A919CAT3_9ACTN</name>
<evidence type="ECO:0000313" key="6">
    <source>
        <dbReference type="Proteomes" id="UP000638353"/>
    </source>
</evidence>
<organism evidence="5 6">
    <name type="scientific">Streptomyces finlayi</name>
    <dbReference type="NCBI Taxonomy" id="67296"/>
    <lineage>
        <taxon>Bacteria</taxon>
        <taxon>Bacillati</taxon>
        <taxon>Actinomycetota</taxon>
        <taxon>Actinomycetes</taxon>
        <taxon>Kitasatosporales</taxon>
        <taxon>Streptomycetaceae</taxon>
        <taxon>Streptomyces</taxon>
    </lineage>
</organism>
<dbReference type="Proteomes" id="UP000638353">
    <property type="component" value="Unassembled WGS sequence"/>
</dbReference>
<dbReference type="PROSITE" id="PS01124">
    <property type="entry name" value="HTH_ARAC_FAMILY_2"/>
    <property type="match status" value="1"/>
</dbReference>
<dbReference type="SUPFAM" id="SSF46689">
    <property type="entry name" value="Homeodomain-like"/>
    <property type="match status" value="2"/>
</dbReference>
<dbReference type="Gene3D" id="3.40.50.880">
    <property type="match status" value="2"/>
</dbReference>
<evidence type="ECO:0000313" key="5">
    <source>
        <dbReference type="EMBL" id="GHC97071.1"/>
    </source>
</evidence>
<feature type="region of interest" description="Disordered" evidence="3">
    <location>
        <begin position="63"/>
        <end position="184"/>
    </location>
</feature>
<dbReference type="Gene3D" id="1.10.10.60">
    <property type="entry name" value="Homeodomain-like"/>
    <property type="match status" value="2"/>
</dbReference>
<accession>A0A919CAT3</accession>
<dbReference type="InterPro" id="IPR018060">
    <property type="entry name" value="HTH_AraC"/>
</dbReference>
<dbReference type="AlphaFoldDB" id="A0A919CAT3"/>
<feature type="domain" description="HTH araC/xylS-type" evidence="4">
    <location>
        <begin position="314"/>
        <end position="412"/>
    </location>
</feature>
<reference evidence="5" key="2">
    <citation type="submission" date="2020-09" db="EMBL/GenBank/DDBJ databases">
        <authorList>
            <person name="Sun Q."/>
            <person name="Ohkuma M."/>
        </authorList>
    </citation>
    <scope>NUCLEOTIDE SEQUENCE</scope>
    <source>
        <strain evidence="5">JCM 4637</strain>
    </source>
</reference>
<keyword evidence="2" id="KW-0804">Transcription</keyword>
<dbReference type="InterPro" id="IPR009057">
    <property type="entry name" value="Homeodomain-like_sf"/>
</dbReference>
<dbReference type="SMART" id="SM00342">
    <property type="entry name" value="HTH_ARAC"/>
    <property type="match status" value="1"/>
</dbReference>
<evidence type="ECO:0000256" key="2">
    <source>
        <dbReference type="ARBA" id="ARBA00023163"/>
    </source>
</evidence>
<dbReference type="GO" id="GO:0043565">
    <property type="term" value="F:sequence-specific DNA binding"/>
    <property type="evidence" value="ECO:0007669"/>
    <property type="project" value="InterPro"/>
</dbReference>
<dbReference type="InterPro" id="IPR029062">
    <property type="entry name" value="Class_I_gatase-like"/>
</dbReference>